<dbReference type="GO" id="GO:0005576">
    <property type="term" value="C:extracellular region"/>
    <property type="evidence" value="ECO:0007669"/>
    <property type="project" value="UniProtKB-SubCell"/>
</dbReference>
<dbReference type="Gene3D" id="3.40.50.1820">
    <property type="entry name" value="alpha/beta hydrolase"/>
    <property type="match status" value="1"/>
</dbReference>
<keyword evidence="6" id="KW-0378">Hydrolase</keyword>
<evidence type="ECO:0000256" key="3">
    <source>
        <dbReference type="ARBA" id="ARBA00022487"/>
    </source>
</evidence>
<evidence type="ECO:0000256" key="8">
    <source>
        <dbReference type="ARBA" id="ARBA00024511"/>
    </source>
</evidence>
<evidence type="ECO:0000256" key="2">
    <source>
        <dbReference type="ARBA" id="ARBA00010092"/>
    </source>
</evidence>
<keyword evidence="5 10" id="KW-0732">Signal</keyword>
<feature type="signal peptide" evidence="10">
    <location>
        <begin position="1"/>
        <end position="22"/>
    </location>
</feature>
<dbReference type="Proteomes" id="UP000307440">
    <property type="component" value="Unassembled WGS sequence"/>
</dbReference>
<comment type="similarity">
    <text evidence="2">Belongs to the carbohydrate esterase 15 (CE15) family.</text>
</comment>
<dbReference type="EMBL" id="ML210198">
    <property type="protein sequence ID" value="TFK24566.1"/>
    <property type="molecule type" value="Genomic_DNA"/>
</dbReference>
<dbReference type="AlphaFoldDB" id="A0A5C3KVJ6"/>
<keyword evidence="7" id="KW-0439">Lignin degradation</keyword>
<comment type="catalytic activity">
    <reaction evidence="8">
        <text>a 4-O-methyl-alpha-D-glucuronosyl ester derivative + H2O = 4-O-methyl-alpha-D-glucuronate derivative + an alcohol + H(+)</text>
        <dbReference type="Rhea" id="RHEA:67452"/>
        <dbReference type="ChEBI" id="CHEBI:15377"/>
        <dbReference type="ChEBI" id="CHEBI:15378"/>
        <dbReference type="ChEBI" id="CHEBI:30879"/>
        <dbReference type="ChEBI" id="CHEBI:171667"/>
        <dbReference type="ChEBI" id="CHEBI:171668"/>
        <dbReference type="EC" id="3.1.1.117"/>
    </reaction>
    <physiologicalReaction direction="left-to-right" evidence="8">
        <dbReference type="Rhea" id="RHEA:67453"/>
    </physiologicalReaction>
</comment>
<protein>
    <recommendedName>
        <fullName evidence="9">(4-O-methyl)-D-glucuronate--lignin esterase</fullName>
        <ecNumber evidence="9">3.1.1.117</ecNumber>
    </recommendedName>
</protein>
<evidence type="ECO:0000259" key="11">
    <source>
        <dbReference type="Pfam" id="PF22244"/>
    </source>
</evidence>
<name>A0A5C3KVJ6_COPMA</name>
<evidence type="ECO:0000256" key="5">
    <source>
        <dbReference type="ARBA" id="ARBA00022729"/>
    </source>
</evidence>
<dbReference type="GO" id="GO:0052689">
    <property type="term" value="F:carboxylic ester hydrolase activity"/>
    <property type="evidence" value="ECO:0007669"/>
    <property type="project" value="UniProtKB-KW"/>
</dbReference>
<comment type="subcellular location">
    <subcellularLocation>
        <location evidence="1">Secreted</location>
    </subcellularLocation>
</comment>
<feature type="chain" id="PRO_5022660225" description="(4-O-methyl)-D-glucuronate--lignin esterase" evidence="10">
    <location>
        <begin position="23"/>
        <end position="427"/>
    </location>
</feature>
<evidence type="ECO:0000313" key="13">
    <source>
        <dbReference type="Proteomes" id="UP000307440"/>
    </source>
</evidence>
<evidence type="ECO:0000256" key="1">
    <source>
        <dbReference type="ARBA" id="ARBA00004613"/>
    </source>
</evidence>
<organism evidence="12 13">
    <name type="scientific">Coprinopsis marcescibilis</name>
    <name type="common">Agaric fungus</name>
    <name type="synonym">Psathyrella marcescibilis</name>
    <dbReference type="NCBI Taxonomy" id="230819"/>
    <lineage>
        <taxon>Eukaryota</taxon>
        <taxon>Fungi</taxon>
        <taxon>Dikarya</taxon>
        <taxon>Basidiomycota</taxon>
        <taxon>Agaricomycotina</taxon>
        <taxon>Agaricomycetes</taxon>
        <taxon>Agaricomycetidae</taxon>
        <taxon>Agaricales</taxon>
        <taxon>Agaricineae</taxon>
        <taxon>Psathyrellaceae</taxon>
        <taxon>Coprinopsis</taxon>
    </lineage>
</organism>
<dbReference type="OrthoDB" id="3781271at2759"/>
<sequence>MKELQWFRFFSLPLISILQAGARPATVTSSKEANNSQTNRSVNATGLQYRDLSIVPPDTARTPHSKLPNPFTFFNGRGVVTKDDWYLKRQEISSSLQRLALGELPVVVNTADINATISSGGKTLTVSVRHNERSTSFSSLIEYPSGDGPFPAIIALGGSSIPTPSGVALIRFNNDEIGLQVPHRSRGKFYDLYGHNHTAGIMNAWAWAVSRIIDGLVILPRALSKIDNTKLAVTGCSRNAKGALIAAAYDQRVALTITHDTGAGGTACWRISEEMVRRGLEADNARKVVASGPLFSTSFNQYVDDVDSLPFDHHFLPGLIAPRGLLVLENSGIPSLGPQSVYGCMVNGRKIFQALGVSDHMGISQVGNRDLCRFPQSQRRHLDAFVNKFLHRNIDVDTEIEYTDIGDDPVFNYTEGEWVDWSTPKLI</sequence>
<dbReference type="GO" id="GO:0046274">
    <property type="term" value="P:lignin catabolic process"/>
    <property type="evidence" value="ECO:0007669"/>
    <property type="project" value="UniProtKB-KW"/>
</dbReference>
<evidence type="ECO:0000256" key="10">
    <source>
        <dbReference type="SAM" id="SignalP"/>
    </source>
</evidence>
<evidence type="ECO:0000256" key="9">
    <source>
        <dbReference type="ARBA" id="ARBA00026105"/>
    </source>
</evidence>
<keyword evidence="13" id="KW-1185">Reference proteome</keyword>
<dbReference type="InterPro" id="IPR054579">
    <property type="entry name" value="GCE-like_dom"/>
</dbReference>
<keyword evidence="3" id="KW-0719">Serine esterase</keyword>
<dbReference type="Pfam" id="PF22244">
    <property type="entry name" value="GCE_fung"/>
    <property type="match status" value="1"/>
</dbReference>
<evidence type="ECO:0000256" key="6">
    <source>
        <dbReference type="ARBA" id="ARBA00022801"/>
    </source>
</evidence>
<evidence type="ECO:0000256" key="4">
    <source>
        <dbReference type="ARBA" id="ARBA00022525"/>
    </source>
</evidence>
<accession>A0A5C3KVJ6</accession>
<reference evidence="12 13" key="1">
    <citation type="journal article" date="2019" name="Nat. Ecol. Evol.">
        <title>Megaphylogeny resolves global patterns of mushroom evolution.</title>
        <authorList>
            <person name="Varga T."/>
            <person name="Krizsan K."/>
            <person name="Foldi C."/>
            <person name="Dima B."/>
            <person name="Sanchez-Garcia M."/>
            <person name="Sanchez-Ramirez S."/>
            <person name="Szollosi G.J."/>
            <person name="Szarkandi J.G."/>
            <person name="Papp V."/>
            <person name="Albert L."/>
            <person name="Andreopoulos W."/>
            <person name="Angelini C."/>
            <person name="Antonin V."/>
            <person name="Barry K.W."/>
            <person name="Bougher N.L."/>
            <person name="Buchanan P."/>
            <person name="Buyck B."/>
            <person name="Bense V."/>
            <person name="Catcheside P."/>
            <person name="Chovatia M."/>
            <person name="Cooper J."/>
            <person name="Damon W."/>
            <person name="Desjardin D."/>
            <person name="Finy P."/>
            <person name="Geml J."/>
            <person name="Haridas S."/>
            <person name="Hughes K."/>
            <person name="Justo A."/>
            <person name="Karasinski D."/>
            <person name="Kautmanova I."/>
            <person name="Kiss B."/>
            <person name="Kocsube S."/>
            <person name="Kotiranta H."/>
            <person name="LaButti K.M."/>
            <person name="Lechner B.E."/>
            <person name="Liimatainen K."/>
            <person name="Lipzen A."/>
            <person name="Lukacs Z."/>
            <person name="Mihaltcheva S."/>
            <person name="Morgado L.N."/>
            <person name="Niskanen T."/>
            <person name="Noordeloos M.E."/>
            <person name="Ohm R.A."/>
            <person name="Ortiz-Santana B."/>
            <person name="Ovrebo C."/>
            <person name="Racz N."/>
            <person name="Riley R."/>
            <person name="Savchenko A."/>
            <person name="Shiryaev A."/>
            <person name="Soop K."/>
            <person name="Spirin V."/>
            <person name="Szebenyi C."/>
            <person name="Tomsovsky M."/>
            <person name="Tulloss R.E."/>
            <person name="Uehling J."/>
            <person name="Grigoriev I.V."/>
            <person name="Vagvolgyi C."/>
            <person name="Papp T."/>
            <person name="Martin F.M."/>
            <person name="Miettinen O."/>
            <person name="Hibbett D.S."/>
            <person name="Nagy L.G."/>
        </authorList>
    </citation>
    <scope>NUCLEOTIDE SEQUENCE [LARGE SCALE GENOMIC DNA]</scope>
    <source>
        <strain evidence="12 13">CBS 121175</strain>
    </source>
</reference>
<feature type="domain" description="4-O-methyl-glucuronoyl methylesterase-like" evidence="11">
    <location>
        <begin position="126"/>
        <end position="356"/>
    </location>
</feature>
<dbReference type="InterPro" id="IPR029058">
    <property type="entry name" value="AB_hydrolase_fold"/>
</dbReference>
<dbReference type="SUPFAM" id="SSF53474">
    <property type="entry name" value="alpha/beta-Hydrolases"/>
    <property type="match status" value="1"/>
</dbReference>
<dbReference type="EC" id="3.1.1.117" evidence="9"/>
<gene>
    <name evidence="12" type="ORF">FA15DRAFT_740891</name>
</gene>
<keyword evidence="4" id="KW-0964">Secreted</keyword>
<evidence type="ECO:0000256" key="7">
    <source>
        <dbReference type="ARBA" id="ARBA00023185"/>
    </source>
</evidence>
<proteinExistence type="inferred from homology"/>
<evidence type="ECO:0000313" key="12">
    <source>
        <dbReference type="EMBL" id="TFK24566.1"/>
    </source>
</evidence>